<feature type="transmembrane region" description="Helical" evidence="6">
    <location>
        <begin position="103"/>
        <end position="125"/>
    </location>
</feature>
<protein>
    <submittedName>
        <fullName evidence="7">CorA family divalent cation transporter</fullName>
    </submittedName>
</protein>
<keyword evidence="8" id="KW-1185">Reference proteome</keyword>
<accession>A0ABU2N903</accession>
<dbReference type="InterPro" id="IPR002523">
    <property type="entry name" value="MgTranspt_CorA/ZnTranspt_ZntB"/>
</dbReference>
<keyword evidence="4 6" id="KW-0472">Membrane</keyword>
<evidence type="ECO:0000256" key="5">
    <source>
        <dbReference type="SAM" id="MobiDB-lite"/>
    </source>
</evidence>
<evidence type="ECO:0000313" key="7">
    <source>
        <dbReference type="EMBL" id="MDT0350359.1"/>
    </source>
</evidence>
<evidence type="ECO:0000256" key="2">
    <source>
        <dbReference type="ARBA" id="ARBA00022692"/>
    </source>
</evidence>
<gene>
    <name evidence="7" type="ORF">RM445_12575</name>
</gene>
<dbReference type="EMBL" id="JAVREJ010000007">
    <property type="protein sequence ID" value="MDT0350359.1"/>
    <property type="molecule type" value="Genomic_DNA"/>
</dbReference>
<comment type="subcellular location">
    <subcellularLocation>
        <location evidence="1">Cell membrane</location>
        <topology evidence="1">Multi-pass membrane protein</topology>
    </subcellularLocation>
</comment>
<evidence type="ECO:0000313" key="8">
    <source>
        <dbReference type="Proteomes" id="UP001183202"/>
    </source>
</evidence>
<evidence type="ECO:0000256" key="3">
    <source>
        <dbReference type="ARBA" id="ARBA00022989"/>
    </source>
</evidence>
<dbReference type="RefSeq" id="WP_311556393.1">
    <property type="nucleotide sequence ID" value="NZ_JAVREJ010000007.1"/>
</dbReference>
<proteinExistence type="predicted"/>
<evidence type="ECO:0000256" key="4">
    <source>
        <dbReference type="ARBA" id="ARBA00023136"/>
    </source>
</evidence>
<keyword evidence="2 6" id="KW-0812">Transmembrane</keyword>
<dbReference type="Gene3D" id="1.20.58.340">
    <property type="entry name" value="Magnesium transport protein CorA, transmembrane region"/>
    <property type="match status" value="1"/>
</dbReference>
<keyword evidence="3 6" id="KW-1133">Transmembrane helix</keyword>
<reference evidence="8" key="1">
    <citation type="submission" date="2023-07" db="EMBL/GenBank/DDBJ databases">
        <title>30 novel species of actinomycetes from the DSMZ collection.</title>
        <authorList>
            <person name="Nouioui I."/>
        </authorList>
    </citation>
    <scope>NUCLEOTIDE SEQUENCE [LARGE SCALE GENOMIC DNA]</scope>
    <source>
        <strain evidence="8">DSM 45834</strain>
    </source>
</reference>
<dbReference type="InterPro" id="IPR045863">
    <property type="entry name" value="CorA_TM1_TM2"/>
</dbReference>
<feature type="transmembrane region" description="Helical" evidence="6">
    <location>
        <begin position="131"/>
        <end position="152"/>
    </location>
</feature>
<feature type="region of interest" description="Disordered" evidence="5">
    <location>
        <begin position="1"/>
        <end position="37"/>
    </location>
</feature>
<evidence type="ECO:0000256" key="1">
    <source>
        <dbReference type="ARBA" id="ARBA00004651"/>
    </source>
</evidence>
<evidence type="ECO:0000256" key="6">
    <source>
        <dbReference type="SAM" id="Phobius"/>
    </source>
</evidence>
<comment type="caution">
    <text evidence="7">The sequence shown here is derived from an EMBL/GenBank/DDBJ whole genome shotgun (WGS) entry which is preliminary data.</text>
</comment>
<dbReference type="Proteomes" id="UP001183202">
    <property type="component" value="Unassembled WGS sequence"/>
</dbReference>
<dbReference type="SUPFAM" id="SSF144083">
    <property type="entry name" value="Magnesium transport protein CorA, transmembrane region"/>
    <property type="match status" value="1"/>
</dbReference>
<dbReference type="PANTHER" id="PTHR46494">
    <property type="entry name" value="CORA FAMILY METAL ION TRANSPORTER (EUROFUNG)"/>
    <property type="match status" value="1"/>
</dbReference>
<organism evidence="7 8">
    <name type="scientific">Pseudonocardia charpentierae</name>
    <dbReference type="NCBI Taxonomy" id="3075545"/>
    <lineage>
        <taxon>Bacteria</taxon>
        <taxon>Bacillati</taxon>
        <taxon>Actinomycetota</taxon>
        <taxon>Actinomycetes</taxon>
        <taxon>Pseudonocardiales</taxon>
        <taxon>Pseudonocardiaceae</taxon>
        <taxon>Pseudonocardia</taxon>
    </lineage>
</organism>
<dbReference type="Pfam" id="PF01544">
    <property type="entry name" value="CorA"/>
    <property type="match status" value="1"/>
</dbReference>
<dbReference type="PANTHER" id="PTHR46494:SF1">
    <property type="entry name" value="CORA FAMILY METAL ION TRANSPORTER (EUROFUNG)"/>
    <property type="match status" value="1"/>
</dbReference>
<name>A0ABU2N903_9PSEU</name>
<sequence>MGAGAAGDRRAHGRLGEVPGGAVRRAARPARRTHDAASSREVYGRMVRREVFGSAGAAGLVDLEDQFRRIAAMADSQREYLQGVIEFYQTRTGTKMTIAAERLAVIAAVTLPITALSSILGMNVIVADHVLVGPLVVVLAVMLVMSAVLMVWRRRKGWW</sequence>